<dbReference type="Pfam" id="PF22000">
    <property type="entry name" value="DUF6929"/>
    <property type="match status" value="1"/>
</dbReference>
<accession>A0A378U4T1</accession>
<reference evidence="1 2" key="1">
    <citation type="submission" date="2018-06" db="EMBL/GenBank/DDBJ databases">
        <authorList>
            <consortium name="Pathogen Informatics"/>
            <person name="Doyle S."/>
        </authorList>
    </citation>
    <scope>NUCLEOTIDE SEQUENCE [LARGE SCALE GENOMIC DNA]</scope>
    <source>
        <strain evidence="1 2">NCTC11179</strain>
    </source>
</reference>
<protein>
    <submittedName>
        <fullName evidence="1">Uncharacterized protein</fullName>
    </submittedName>
</protein>
<dbReference type="AlphaFoldDB" id="A0A378U4T1"/>
<proteinExistence type="predicted"/>
<sequence length="279" mass="31779">MRKLTLEFLYHIIGLSAASGLYYAEDKLHLIADDSSYLYHYDIPSKQLNKTALTEDYIGQEHIVKADKPDLESMTFDGINYYLFGSGSKPNRTDLYEIHQMTNEPVSKQSLELLYESMKAFAHMDDADFNIEGVVYDAETWYFFNRGNGPKQQNGVFVVTGESILDNFRITYTPMKLPKLEQVQTGFTDAVLVDQDLYFIATAEDSSSTYADGEIKGSIIGKINTKKMKVEKTKTISTDQKFEGITVYKNNKKEVSFFLCTDPDNPELPTSIYQLTIKK</sequence>
<evidence type="ECO:0000313" key="1">
    <source>
        <dbReference type="EMBL" id="STZ70147.1"/>
    </source>
</evidence>
<dbReference type="RefSeq" id="WP_115092697.1">
    <property type="nucleotide sequence ID" value="NZ_CP068107.1"/>
</dbReference>
<evidence type="ECO:0000313" key="2">
    <source>
        <dbReference type="Proteomes" id="UP000255024"/>
    </source>
</evidence>
<name>A0A378U4T1_MYROD</name>
<dbReference type="InterPro" id="IPR053851">
    <property type="entry name" value="DUF6929"/>
</dbReference>
<organism evidence="1 2">
    <name type="scientific">Myroides odoratus</name>
    <name type="common">Flavobacterium odoratum</name>
    <dbReference type="NCBI Taxonomy" id="256"/>
    <lineage>
        <taxon>Bacteria</taxon>
        <taxon>Pseudomonadati</taxon>
        <taxon>Bacteroidota</taxon>
        <taxon>Flavobacteriia</taxon>
        <taxon>Flavobacteriales</taxon>
        <taxon>Flavobacteriaceae</taxon>
        <taxon>Myroides</taxon>
    </lineage>
</organism>
<dbReference type="Proteomes" id="UP000255024">
    <property type="component" value="Unassembled WGS sequence"/>
</dbReference>
<gene>
    <name evidence="1" type="ORF">NCTC11179_03680</name>
</gene>
<keyword evidence="2" id="KW-1185">Reference proteome</keyword>
<dbReference type="EMBL" id="UGQL01000002">
    <property type="protein sequence ID" value="STZ70147.1"/>
    <property type="molecule type" value="Genomic_DNA"/>
</dbReference>